<evidence type="ECO:0000256" key="1">
    <source>
        <dbReference type="SAM" id="Coils"/>
    </source>
</evidence>
<feature type="coiled-coil region" evidence="1">
    <location>
        <begin position="362"/>
        <end position="452"/>
    </location>
</feature>
<reference evidence="2" key="1">
    <citation type="journal article" date="2022" name="Virus Res.">
        <title>Genome analysis of Psilogramma increta granulovirus and its intrapopulation diversity.</title>
        <authorList>
            <person name="Zhang H."/>
            <person name="Li L."/>
            <person name="Chen B."/>
            <person name="Zuo Y."/>
            <person name="Wu W."/>
            <person name="Yuan M."/>
            <person name="Yang K."/>
        </authorList>
    </citation>
    <scope>NUCLEOTIDE SEQUENCE</scope>
    <source>
        <strain evidence="2">GZ</strain>
    </source>
</reference>
<proteinExistence type="predicted"/>
<dbReference type="Proteomes" id="UP001265762">
    <property type="component" value="Segment"/>
</dbReference>
<accession>A0A977TNU2</accession>
<keyword evidence="3" id="KW-1185">Reference proteome</keyword>
<dbReference type="Gene3D" id="1.20.5.4090">
    <property type="match status" value="1"/>
</dbReference>
<sequence length="456" mass="53401">MSNTTQIVCSALNIISDETMEAVQHILPPPSPSSETTKSIIGLHNNNFITNYDSINYNTGYYTTDYDNNDHYQYNINANITAATTTTHFTNTNNQQDNTTVDYFTNNTINTNTNDTNTNANDAYQLEKLLIDINNGCDAEQQKNVTTRFVSCIENVYDYDKLHVQTRMDIQECFKLIDEKENDIRMINEVVKDKDKIIKRKNEREQKWQLVLSKMKQKNDQLIKKQQKSTHEQDVQTEYGDYSVTKQEVYVQTDIEEVGVFVKKTVEVRSVEQQTNIIMMHKQAQTNFNEKCCDHMDVQKKYEELHDQYKVLKNIHNELVVSENKNKLKRHAVEQTLTDGFKKFKNSVLESFDEMETRQRMMNDQKATIQRQEQTISEQKATIQKQEQTISELRKHNDKLLDTYRQTKECVKTVNNKLIQSQSVVEFYKNECAKLRNECSNLKSECNSLKQKLSQK</sequence>
<dbReference type="EMBL" id="ON803509">
    <property type="protein sequence ID" value="UXX41833.1"/>
    <property type="molecule type" value="Genomic_DNA"/>
</dbReference>
<name>A0A977TNU2_9BBAC</name>
<evidence type="ECO:0000313" key="2">
    <source>
        <dbReference type="EMBL" id="UXX41833.1"/>
    </source>
</evidence>
<keyword evidence="1" id="KW-0175">Coiled coil</keyword>
<protein>
    <submittedName>
        <fullName evidence="2">Uncharacterized protein</fullName>
    </submittedName>
</protein>
<organism evidence="2 3">
    <name type="scientific">Psilogramma increta granulovirus</name>
    <dbReference type="NCBI Taxonomy" id="2953508"/>
    <lineage>
        <taxon>Viruses</taxon>
        <taxon>Viruses incertae sedis</taxon>
        <taxon>Naldaviricetes</taxon>
        <taxon>Lefavirales</taxon>
        <taxon>Baculoviridae</taxon>
        <taxon>Betabaculovirus</taxon>
        <taxon>Betabaculovirus psincretae</taxon>
    </lineage>
</organism>
<evidence type="ECO:0000313" key="3">
    <source>
        <dbReference type="Proteomes" id="UP001265762"/>
    </source>
</evidence>